<comment type="cofactor">
    <cofactor evidence="1">
        <name>Fe cation</name>
        <dbReference type="ChEBI" id="CHEBI:24875"/>
    </cofactor>
</comment>
<gene>
    <name evidence="2" type="ORF">OFUS_LOCUS24490</name>
</gene>
<dbReference type="Pfam" id="PF05721">
    <property type="entry name" value="PhyH"/>
    <property type="match status" value="1"/>
</dbReference>
<evidence type="ECO:0000256" key="1">
    <source>
        <dbReference type="ARBA" id="ARBA00001962"/>
    </source>
</evidence>
<dbReference type="Proteomes" id="UP000749559">
    <property type="component" value="Unassembled WGS sequence"/>
</dbReference>
<name>A0A8J1UWB4_OWEFU</name>
<sequence length="287" mass="32704">MDDSVFNGYDVTEKMMKSYKDNGFIIIKNILPPDELAQVREALENPKGVRQHAYDVEDGDNEGMFSRMTCWNSPGDDITGLLARSDKIAGIAEKLLGEDIYHYHSKLMMKEARTGGRWQWHQDYGYWYQNGIMFPKMMTINIAIDKSHKINGCLQVLKGSHKMGRVDHVLDGQLGVEPERLKLAQGKFEKVYAELNPGDAIFFDCNLLHSSSPNTSEFRRWMLAMCFNTKSNNPVKAHHHPFYTPLQRVPNSAIKACKDPLNMNGKDFLDPKSSTLADQNITKEIKT</sequence>
<dbReference type="InterPro" id="IPR008775">
    <property type="entry name" value="Phytyl_CoA_dOase-like"/>
</dbReference>
<dbReference type="SUPFAM" id="SSF51197">
    <property type="entry name" value="Clavaminate synthase-like"/>
    <property type="match status" value="1"/>
</dbReference>
<dbReference type="PANTHER" id="PTHR20883:SF51">
    <property type="entry name" value="PHYTANOYL-COA HYDROXYLASE"/>
    <property type="match status" value="1"/>
</dbReference>
<dbReference type="OrthoDB" id="445007at2759"/>
<proteinExistence type="predicted"/>
<dbReference type="EMBL" id="CAIIXF020000012">
    <property type="protein sequence ID" value="CAH1800631.1"/>
    <property type="molecule type" value="Genomic_DNA"/>
</dbReference>
<accession>A0A8J1UWB4</accession>
<dbReference type="PANTHER" id="PTHR20883">
    <property type="entry name" value="PHYTANOYL-COA DIOXYGENASE DOMAIN CONTAINING 1"/>
    <property type="match status" value="1"/>
</dbReference>
<evidence type="ECO:0000313" key="2">
    <source>
        <dbReference type="EMBL" id="CAH1800631.1"/>
    </source>
</evidence>
<organism evidence="2 3">
    <name type="scientific">Owenia fusiformis</name>
    <name type="common">Polychaete worm</name>
    <dbReference type="NCBI Taxonomy" id="6347"/>
    <lineage>
        <taxon>Eukaryota</taxon>
        <taxon>Metazoa</taxon>
        <taxon>Spiralia</taxon>
        <taxon>Lophotrochozoa</taxon>
        <taxon>Annelida</taxon>
        <taxon>Polychaeta</taxon>
        <taxon>Sedentaria</taxon>
        <taxon>Canalipalpata</taxon>
        <taxon>Sabellida</taxon>
        <taxon>Oweniida</taxon>
        <taxon>Oweniidae</taxon>
        <taxon>Owenia</taxon>
    </lineage>
</organism>
<comment type="caution">
    <text evidence="2">The sequence shown here is derived from an EMBL/GenBank/DDBJ whole genome shotgun (WGS) entry which is preliminary data.</text>
</comment>
<dbReference type="Gene3D" id="2.60.120.620">
    <property type="entry name" value="q2cbj1_9rhob like domain"/>
    <property type="match status" value="1"/>
</dbReference>
<evidence type="ECO:0000313" key="3">
    <source>
        <dbReference type="Proteomes" id="UP000749559"/>
    </source>
</evidence>
<protein>
    <submittedName>
        <fullName evidence="2">Uncharacterized protein</fullName>
    </submittedName>
</protein>
<reference evidence="2" key="1">
    <citation type="submission" date="2022-03" db="EMBL/GenBank/DDBJ databases">
        <authorList>
            <person name="Martin C."/>
        </authorList>
    </citation>
    <scope>NUCLEOTIDE SEQUENCE</scope>
</reference>
<keyword evidence="3" id="KW-1185">Reference proteome</keyword>
<dbReference type="AlphaFoldDB" id="A0A8J1UWB4"/>